<evidence type="ECO:0000313" key="2">
    <source>
        <dbReference type="EMBL" id="BBY74709.1"/>
    </source>
</evidence>
<dbReference type="EMBL" id="AP022598">
    <property type="protein sequence ID" value="BBY74709.1"/>
    <property type="molecule type" value="Genomic_DNA"/>
</dbReference>
<gene>
    <name evidence="2" type="ORF">MPRF_16080</name>
</gene>
<feature type="compositionally biased region" description="Low complexity" evidence="1">
    <location>
        <begin position="38"/>
        <end position="52"/>
    </location>
</feature>
<organism evidence="2 3">
    <name type="scientific">Mycolicibacterium parafortuitum</name>
    <name type="common">Mycobacterium parafortuitum</name>
    <dbReference type="NCBI Taxonomy" id="39692"/>
    <lineage>
        <taxon>Bacteria</taxon>
        <taxon>Bacillati</taxon>
        <taxon>Actinomycetota</taxon>
        <taxon>Actinomycetes</taxon>
        <taxon>Mycobacteriales</taxon>
        <taxon>Mycobacteriaceae</taxon>
        <taxon>Mycolicibacterium</taxon>
    </lineage>
</organism>
<evidence type="ECO:0000256" key="1">
    <source>
        <dbReference type="SAM" id="MobiDB-lite"/>
    </source>
</evidence>
<sequence length="139" mass="14314">MMSHPLARHLTTVSMMAAAGAAGWLVTAEILEPPAQPPQQFQAAAAASVPEQPRQPQQIQLAGQVTSSSPQSMTMVGADGQSTTFRITPETAQIGLPGVMPRNVVVHGVIRDGVAVATAIADRAAIGPDGPPMDYGLPV</sequence>
<proteinExistence type="predicted"/>
<feature type="region of interest" description="Disordered" evidence="1">
    <location>
        <begin position="38"/>
        <end position="77"/>
    </location>
</feature>
<protein>
    <submittedName>
        <fullName evidence="2">Uncharacterized protein</fullName>
    </submittedName>
</protein>
<reference evidence="2 3" key="1">
    <citation type="journal article" date="2019" name="Emerg. Microbes Infect.">
        <title>Comprehensive subspecies identification of 175 nontuberculous mycobacteria species based on 7547 genomic profiles.</title>
        <authorList>
            <person name="Matsumoto Y."/>
            <person name="Kinjo T."/>
            <person name="Motooka D."/>
            <person name="Nabeya D."/>
            <person name="Jung N."/>
            <person name="Uechi K."/>
            <person name="Horii T."/>
            <person name="Iida T."/>
            <person name="Fujita J."/>
            <person name="Nakamura S."/>
        </authorList>
    </citation>
    <scope>NUCLEOTIDE SEQUENCE [LARGE SCALE GENOMIC DNA]</scope>
    <source>
        <strain evidence="2 3">JCM 6367</strain>
    </source>
</reference>
<evidence type="ECO:0000313" key="3">
    <source>
        <dbReference type="Proteomes" id="UP000466554"/>
    </source>
</evidence>
<dbReference type="AlphaFoldDB" id="A0A7I7U1Z5"/>
<dbReference type="Proteomes" id="UP000466554">
    <property type="component" value="Chromosome"/>
</dbReference>
<accession>A0A7I7U1Z5</accession>
<feature type="compositionally biased region" description="Polar residues" evidence="1">
    <location>
        <begin position="54"/>
        <end position="77"/>
    </location>
</feature>
<name>A0A7I7U1Z5_MYCPF</name>